<reference evidence="1 2" key="1">
    <citation type="journal article" date="2022" name="Int. J. Syst. Evol. Microbiol.">
        <title>Noviherbaspirillum aridicola sp. nov., isolated from an arid soil in Pakistan.</title>
        <authorList>
            <person name="Khan I.U."/>
            <person name="Saqib M."/>
            <person name="Amin A."/>
            <person name="Hussain F."/>
            <person name="Li L."/>
            <person name="Liu Y.H."/>
            <person name="Fang B.Z."/>
            <person name="Ahmed I."/>
            <person name="Li W.J."/>
        </authorList>
    </citation>
    <scope>NUCLEOTIDE SEQUENCE [LARGE SCALE GENOMIC DNA]</scope>
    <source>
        <strain evidence="1 2">NCCP-691</strain>
    </source>
</reference>
<organism evidence="1 2">
    <name type="scientific">Noviherbaspirillum aridicola</name>
    <dbReference type="NCBI Taxonomy" id="2849687"/>
    <lineage>
        <taxon>Bacteria</taxon>
        <taxon>Pseudomonadati</taxon>
        <taxon>Pseudomonadota</taxon>
        <taxon>Betaproteobacteria</taxon>
        <taxon>Burkholderiales</taxon>
        <taxon>Oxalobacteraceae</taxon>
        <taxon>Noviherbaspirillum</taxon>
    </lineage>
</organism>
<comment type="caution">
    <text evidence="1">The sequence shown here is derived from an EMBL/GenBank/DDBJ whole genome shotgun (WGS) entry which is preliminary data.</text>
</comment>
<name>A0ABQ4Q2H1_9BURK</name>
<protein>
    <submittedName>
        <fullName evidence="1">Uncharacterized protein</fullName>
    </submittedName>
</protein>
<sequence length="291" mass="31880">MSVPKTALICHDAGGANVLLAWLARQEGLPASAYVEGPALTLWRARFGDRPLSASPDECIAGADILITATSWNSDLEHHARIRARALGIRSIAVLDHWVNYRERFVRDGQTSLPDEIWVADETALRIAVDVFPGIPVTLIRNEYVAEMLAAIEPVDTLGTPELLYLLEPARSDWGRGVPGEFQALDFFTSRLHTLGLPEGTPIRFRPHPSDPPGKYDQWLEAHGFGPDAIDRSASVVDGISRARWVAGCESFALALALDAGRTVYCTLPPWAPACRLPHAGLIHLKEFTSH</sequence>
<accession>A0ABQ4Q2H1</accession>
<dbReference type="Proteomes" id="UP000887222">
    <property type="component" value="Unassembled WGS sequence"/>
</dbReference>
<dbReference type="EMBL" id="BPMK01000005">
    <property type="protein sequence ID" value="GIZ51298.1"/>
    <property type="molecule type" value="Genomic_DNA"/>
</dbReference>
<keyword evidence="2" id="KW-1185">Reference proteome</keyword>
<proteinExistence type="predicted"/>
<evidence type="ECO:0000313" key="2">
    <source>
        <dbReference type="Proteomes" id="UP000887222"/>
    </source>
</evidence>
<evidence type="ECO:0000313" key="1">
    <source>
        <dbReference type="EMBL" id="GIZ51298.1"/>
    </source>
</evidence>
<dbReference type="RefSeq" id="WP_220807472.1">
    <property type="nucleotide sequence ID" value="NZ_BPMK01000005.1"/>
</dbReference>
<gene>
    <name evidence="1" type="ORF">NCCP691_13120</name>
</gene>